<dbReference type="SUPFAM" id="SSF88659">
    <property type="entry name" value="Sigma3 and sigma4 domains of RNA polymerase sigma factors"/>
    <property type="match status" value="1"/>
</dbReference>
<dbReference type="Pfam" id="PF08281">
    <property type="entry name" value="Sigma70_r4_2"/>
    <property type="match status" value="1"/>
</dbReference>
<feature type="domain" description="RNA polymerase sigma-70 region 2" evidence="7">
    <location>
        <begin position="7"/>
        <end position="72"/>
    </location>
</feature>
<feature type="compositionally biased region" description="Basic and acidic residues" evidence="6">
    <location>
        <begin position="274"/>
        <end position="283"/>
    </location>
</feature>
<feature type="domain" description="RNA polymerase sigma factor 70 region 4 type 2" evidence="8">
    <location>
        <begin position="101"/>
        <end position="151"/>
    </location>
</feature>
<dbReference type="Proteomes" id="UP001595867">
    <property type="component" value="Unassembled WGS sequence"/>
</dbReference>
<keyword evidence="4" id="KW-0238">DNA-binding</keyword>
<dbReference type="NCBIfam" id="TIGR02937">
    <property type="entry name" value="sigma70-ECF"/>
    <property type="match status" value="1"/>
</dbReference>
<evidence type="ECO:0000256" key="3">
    <source>
        <dbReference type="ARBA" id="ARBA00023082"/>
    </source>
</evidence>
<gene>
    <name evidence="9" type="ORF">ACFO0C_34095</name>
</gene>
<dbReference type="SUPFAM" id="SSF88946">
    <property type="entry name" value="Sigma2 domain of RNA polymerase sigma factors"/>
    <property type="match status" value="1"/>
</dbReference>
<feature type="compositionally biased region" description="Low complexity" evidence="6">
    <location>
        <begin position="229"/>
        <end position="263"/>
    </location>
</feature>
<dbReference type="Pfam" id="PF04542">
    <property type="entry name" value="Sigma70_r2"/>
    <property type="match status" value="1"/>
</dbReference>
<comment type="caution">
    <text evidence="9">The sequence shown here is derived from an EMBL/GenBank/DDBJ whole genome shotgun (WGS) entry which is preliminary data.</text>
</comment>
<feature type="compositionally biased region" description="Pro residues" evidence="6">
    <location>
        <begin position="162"/>
        <end position="216"/>
    </location>
</feature>
<proteinExistence type="inferred from homology"/>
<feature type="region of interest" description="Disordered" evidence="6">
    <location>
        <begin position="155"/>
        <end position="283"/>
    </location>
</feature>
<evidence type="ECO:0000256" key="1">
    <source>
        <dbReference type="ARBA" id="ARBA00010641"/>
    </source>
</evidence>
<dbReference type="InterPro" id="IPR013249">
    <property type="entry name" value="RNA_pol_sigma70_r4_t2"/>
</dbReference>
<name>A0ABV8J364_9ACTN</name>
<keyword evidence="5" id="KW-0804">Transcription</keyword>
<reference evidence="10" key="1">
    <citation type="journal article" date="2019" name="Int. J. Syst. Evol. Microbiol.">
        <title>The Global Catalogue of Microorganisms (GCM) 10K type strain sequencing project: providing services to taxonomists for standard genome sequencing and annotation.</title>
        <authorList>
            <consortium name="The Broad Institute Genomics Platform"/>
            <consortium name="The Broad Institute Genome Sequencing Center for Infectious Disease"/>
            <person name="Wu L."/>
            <person name="Ma J."/>
        </authorList>
    </citation>
    <scope>NUCLEOTIDE SEQUENCE [LARGE SCALE GENOMIC DNA]</scope>
    <source>
        <strain evidence="10">TBRC 5832</strain>
    </source>
</reference>
<evidence type="ECO:0000256" key="5">
    <source>
        <dbReference type="ARBA" id="ARBA00023163"/>
    </source>
</evidence>
<evidence type="ECO:0000256" key="4">
    <source>
        <dbReference type="ARBA" id="ARBA00023125"/>
    </source>
</evidence>
<evidence type="ECO:0000259" key="8">
    <source>
        <dbReference type="Pfam" id="PF08281"/>
    </source>
</evidence>
<dbReference type="InterPro" id="IPR013325">
    <property type="entry name" value="RNA_pol_sigma_r2"/>
</dbReference>
<evidence type="ECO:0000313" key="9">
    <source>
        <dbReference type="EMBL" id="MFC4069986.1"/>
    </source>
</evidence>
<dbReference type="InterPro" id="IPR036388">
    <property type="entry name" value="WH-like_DNA-bd_sf"/>
</dbReference>
<dbReference type="InterPro" id="IPR014325">
    <property type="entry name" value="RNA_pol_sigma-E_actinobac"/>
</dbReference>
<comment type="similarity">
    <text evidence="1">Belongs to the sigma-70 factor family. ECF subfamily.</text>
</comment>
<keyword evidence="2" id="KW-0805">Transcription regulation</keyword>
<dbReference type="InterPro" id="IPR014284">
    <property type="entry name" value="RNA_pol_sigma-70_dom"/>
</dbReference>
<dbReference type="NCBIfam" id="TIGR02983">
    <property type="entry name" value="SigE-fam_strep"/>
    <property type="match status" value="1"/>
</dbReference>
<dbReference type="EMBL" id="JBHSBL010000024">
    <property type="protein sequence ID" value="MFC4069986.1"/>
    <property type="molecule type" value="Genomic_DNA"/>
</dbReference>
<evidence type="ECO:0000259" key="7">
    <source>
        <dbReference type="Pfam" id="PF04542"/>
    </source>
</evidence>
<accession>A0ABV8J364</accession>
<protein>
    <submittedName>
        <fullName evidence="9">SigE family RNA polymerase sigma factor</fullName>
    </submittedName>
</protein>
<dbReference type="CDD" id="cd06171">
    <property type="entry name" value="Sigma70_r4"/>
    <property type="match status" value="1"/>
</dbReference>
<dbReference type="Gene3D" id="1.10.10.10">
    <property type="entry name" value="Winged helix-like DNA-binding domain superfamily/Winged helix DNA-binding domain"/>
    <property type="match status" value="1"/>
</dbReference>
<dbReference type="PANTHER" id="PTHR43133:SF50">
    <property type="entry name" value="ECF RNA POLYMERASE SIGMA FACTOR SIGM"/>
    <property type="match status" value="1"/>
</dbReference>
<dbReference type="Gene3D" id="1.10.1740.10">
    <property type="match status" value="1"/>
</dbReference>
<keyword evidence="3" id="KW-0731">Sigma factor</keyword>
<evidence type="ECO:0000256" key="2">
    <source>
        <dbReference type="ARBA" id="ARBA00023015"/>
    </source>
</evidence>
<dbReference type="InterPro" id="IPR007627">
    <property type="entry name" value="RNA_pol_sigma70_r2"/>
</dbReference>
<dbReference type="InterPro" id="IPR013324">
    <property type="entry name" value="RNA_pol_sigma_r3/r4-like"/>
</dbReference>
<dbReference type="InterPro" id="IPR039425">
    <property type="entry name" value="RNA_pol_sigma-70-like"/>
</dbReference>
<organism evidence="9 10">
    <name type="scientific">Actinoplanes subglobosus</name>
    <dbReference type="NCBI Taxonomy" id="1547892"/>
    <lineage>
        <taxon>Bacteria</taxon>
        <taxon>Bacillati</taxon>
        <taxon>Actinomycetota</taxon>
        <taxon>Actinomycetes</taxon>
        <taxon>Micromonosporales</taxon>
        <taxon>Micromonosporaceae</taxon>
        <taxon>Actinoplanes</taxon>
    </lineage>
</organism>
<keyword evidence="10" id="KW-1185">Reference proteome</keyword>
<dbReference type="PANTHER" id="PTHR43133">
    <property type="entry name" value="RNA POLYMERASE ECF-TYPE SIGMA FACTO"/>
    <property type="match status" value="1"/>
</dbReference>
<evidence type="ECO:0000313" key="10">
    <source>
        <dbReference type="Proteomes" id="UP001595867"/>
    </source>
</evidence>
<sequence length="283" mass="29410">MTFESFVAEHGQALVRLAFVLTGHRQQAEDLTQSALVDAYKNWAKVSAARRPDSYVRRVLVNRHLSWRRRLWTTERPTELAEGAAGLLPDPSDALADRDHLRTMLADLAPRARTVLVLRYYADLSDAAIAETMGISESAVRSTASRALATLRARAAKQATVTPPPAKQASGTPPPAKQATATPPPAKQATATPPPAKQATVTPPPAKQATVTPPPAKQAGGTLPPAKQAGGAPRALSARSAGAAASAAAATTSAATPVRAATPLTVVAAGPTRDASKNVLEGR</sequence>
<dbReference type="RefSeq" id="WP_378070881.1">
    <property type="nucleotide sequence ID" value="NZ_JBHSBL010000024.1"/>
</dbReference>
<evidence type="ECO:0000256" key="6">
    <source>
        <dbReference type="SAM" id="MobiDB-lite"/>
    </source>
</evidence>